<accession>A0A4U8Q959</accession>
<gene>
    <name evidence="1" type="ORF">DSM106044_02154</name>
</gene>
<dbReference type="InterPro" id="IPR008930">
    <property type="entry name" value="Terpenoid_cyclase/PrenylTrfase"/>
</dbReference>
<name>A0A4U8Q959_9FIRM</name>
<protein>
    <submittedName>
        <fullName evidence="1">Uncharacterized protein</fullName>
    </submittedName>
</protein>
<evidence type="ECO:0000313" key="2">
    <source>
        <dbReference type="Proteomes" id="UP000306509"/>
    </source>
</evidence>
<dbReference type="SUPFAM" id="SSF48239">
    <property type="entry name" value="Terpenoid cyclases/Protein prenyltransferases"/>
    <property type="match status" value="1"/>
</dbReference>
<dbReference type="RefSeq" id="WP_047833735.1">
    <property type="nucleotide sequence ID" value="NZ_QGQD01000045.1"/>
</dbReference>
<sequence>MKKADKNHIEVWMHRNARELEMTRWNYYFANGSKEEIVNAIMYFQNEDGGFGNGIDPDNWNTNSLPYGTYYVLEILKEIEFDDIQHPIYAGIIKYLECHSNFPDGWIFTVPSNEEYPHASFYNYDDAYNKIESRGIVLRFCAFIIEHYPESSIYAQVLEMAKRLIDGLTDENLGDMGPNGYISLVSAMKNVQLDGYDYDRLENRLKEVVNKSIQRDPAQWPSYGYRPSDYIKSKDSIFYLDNKDIVETELDFLVDTLPQNDVWPISWSWFENYEKYPKEFAVSENWAKAYKAIEKTMFLKRFGRLNQ</sequence>
<keyword evidence="2" id="KW-1185">Reference proteome</keyword>
<dbReference type="EMBL" id="QGQD01000045">
    <property type="protein sequence ID" value="TLD00954.1"/>
    <property type="molecule type" value="Genomic_DNA"/>
</dbReference>
<proteinExistence type="predicted"/>
<reference evidence="1 2" key="1">
    <citation type="journal article" date="2019" name="Anaerobe">
        <title>Detection of Robinsoniella peoriensis in multiple bone samples of a trauma patient.</title>
        <authorList>
            <person name="Schrottner P."/>
            <person name="Hartwich K."/>
            <person name="Bunk B."/>
            <person name="Schober I."/>
            <person name="Helbig S."/>
            <person name="Rudolph W.W."/>
            <person name="Gunzer F."/>
        </authorList>
    </citation>
    <scope>NUCLEOTIDE SEQUENCE [LARGE SCALE GENOMIC DNA]</scope>
    <source>
        <strain evidence="1 2">DSM 106044</strain>
    </source>
</reference>
<dbReference type="AlphaFoldDB" id="A0A4U8Q959"/>
<organism evidence="1 2">
    <name type="scientific">Robinsoniella peoriensis</name>
    <dbReference type="NCBI Taxonomy" id="180332"/>
    <lineage>
        <taxon>Bacteria</taxon>
        <taxon>Bacillati</taxon>
        <taxon>Bacillota</taxon>
        <taxon>Clostridia</taxon>
        <taxon>Lachnospirales</taxon>
        <taxon>Lachnospiraceae</taxon>
        <taxon>Robinsoniella</taxon>
    </lineage>
</organism>
<comment type="caution">
    <text evidence="1">The sequence shown here is derived from an EMBL/GenBank/DDBJ whole genome shotgun (WGS) entry which is preliminary data.</text>
</comment>
<evidence type="ECO:0000313" key="1">
    <source>
        <dbReference type="EMBL" id="TLD00954.1"/>
    </source>
</evidence>
<dbReference type="Proteomes" id="UP000306509">
    <property type="component" value="Unassembled WGS sequence"/>
</dbReference>
<dbReference type="STRING" id="180332.GCA_000797495_03941"/>